<dbReference type="PANTHER" id="PTHR21290">
    <property type="entry name" value="SPHINGOMYELIN SYNTHETASE"/>
    <property type="match status" value="1"/>
</dbReference>
<dbReference type="GO" id="GO:0005789">
    <property type="term" value="C:endoplasmic reticulum membrane"/>
    <property type="evidence" value="ECO:0007669"/>
    <property type="project" value="TreeGrafter"/>
</dbReference>
<keyword evidence="5" id="KW-0746">Sphingolipid metabolism</keyword>
<feature type="transmembrane region" description="Helical" evidence="9">
    <location>
        <begin position="327"/>
        <end position="347"/>
    </location>
</feature>
<keyword evidence="6 9" id="KW-1133">Transmembrane helix</keyword>
<dbReference type="AlphaFoldDB" id="A0A8W8LGM3"/>
<feature type="transmembrane region" description="Helical" evidence="9">
    <location>
        <begin position="155"/>
        <end position="175"/>
    </location>
</feature>
<evidence type="ECO:0000256" key="8">
    <source>
        <dbReference type="ARBA" id="ARBA00023136"/>
    </source>
</evidence>
<feature type="transmembrane region" description="Helical" evidence="9">
    <location>
        <begin position="235"/>
        <end position="256"/>
    </location>
</feature>
<dbReference type="InterPro" id="IPR001660">
    <property type="entry name" value="SAM"/>
</dbReference>
<dbReference type="InterPro" id="IPR025749">
    <property type="entry name" value="Sphingomyelin_synth-like_dom"/>
</dbReference>
<evidence type="ECO:0000256" key="2">
    <source>
        <dbReference type="ARBA" id="ARBA00005441"/>
    </source>
</evidence>
<dbReference type="SMART" id="SM00454">
    <property type="entry name" value="SAM"/>
    <property type="match status" value="1"/>
</dbReference>
<dbReference type="Gene3D" id="1.10.150.50">
    <property type="entry name" value="Transcription Factor, Ets-1"/>
    <property type="match status" value="1"/>
</dbReference>
<evidence type="ECO:0000256" key="9">
    <source>
        <dbReference type="SAM" id="Phobius"/>
    </source>
</evidence>
<accession>A0A8W8LGM3</accession>
<comment type="subcellular location">
    <subcellularLocation>
        <location evidence="1">Membrane</location>
        <topology evidence="1">Multi-pass membrane protein</topology>
    </subcellularLocation>
</comment>
<dbReference type="Pfam" id="PF00536">
    <property type="entry name" value="SAM_1"/>
    <property type="match status" value="1"/>
</dbReference>
<dbReference type="Proteomes" id="UP000005408">
    <property type="component" value="Unassembled WGS sequence"/>
</dbReference>
<dbReference type="GO" id="GO:0046513">
    <property type="term" value="P:ceramide biosynthetic process"/>
    <property type="evidence" value="ECO:0007669"/>
    <property type="project" value="TreeGrafter"/>
</dbReference>
<comment type="similarity">
    <text evidence="2">Belongs to the sphingomyelin synthase family.</text>
</comment>
<keyword evidence="12" id="KW-1185">Reference proteome</keyword>
<dbReference type="GO" id="GO:0005886">
    <property type="term" value="C:plasma membrane"/>
    <property type="evidence" value="ECO:0007669"/>
    <property type="project" value="TreeGrafter"/>
</dbReference>
<dbReference type="Pfam" id="PF14360">
    <property type="entry name" value="PAP2_C"/>
    <property type="match status" value="1"/>
</dbReference>
<sequence length="436" mass="50744">MNVRQLSQILNFRASGDCLHEMETIHHWSRARVGQWLTESGFPEYRKLFEDRNIDGAALCGLTEESLQQEPLNLTVASDIQKLVGCIQQLKQLHQHSAICNGQGPQLLPYKAFEVVEMEDSENSFDSDRELLSKTDDNQNTVYYSRFSSELRKTVLAVAYGALSHFMTSVAIVVAQSRLPDKKRYPPLPDIYLDNFAMIPWAYKVSESVILSLLALLCVILIFHKHRWVVLRRTMVIAGSIYLLRCICVTVTNLPMPEKHYNCDRMVFQDSWSQFKRILVVYSGMGMKLGGMKTCGDYMFSGHTITMTIATLTAIEYTPSRYRLLHLALWLYCFCGMWAILASHGHYTLDVVVAFYISSRIFMYHQTFANNLTMMRRNRKRIKIWFPVFYFFEKDTHRAVKNEYECPIPSIDSLRKFIKDRRVDFCLKQYTVFRHS</sequence>
<evidence type="ECO:0000256" key="3">
    <source>
        <dbReference type="ARBA" id="ARBA00022679"/>
    </source>
</evidence>
<feature type="domain" description="SAM" evidence="10">
    <location>
        <begin position="28"/>
        <end position="93"/>
    </location>
</feature>
<dbReference type="GO" id="GO:0000139">
    <property type="term" value="C:Golgi membrane"/>
    <property type="evidence" value="ECO:0007669"/>
    <property type="project" value="TreeGrafter"/>
</dbReference>
<dbReference type="InterPro" id="IPR045221">
    <property type="entry name" value="Sphingomyelin_synth-like"/>
</dbReference>
<dbReference type="EnsemblMetazoa" id="G28132.11">
    <property type="protein sequence ID" value="G28132.11:cds"/>
    <property type="gene ID" value="G28132"/>
</dbReference>
<dbReference type="PROSITE" id="PS50105">
    <property type="entry name" value="SAM_DOMAIN"/>
    <property type="match status" value="1"/>
</dbReference>
<dbReference type="GO" id="GO:0047493">
    <property type="term" value="F:ceramide cholinephosphotransferase activity"/>
    <property type="evidence" value="ECO:0007669"/>
    <property type="project" value="TreeGrafter"/>
</dbReference>
<evidence type="ECO:0000256" key="4">
    <source>
        <dbReference type="ARBA" id="ARBA00022692"/>
    </source>
</evidence>
<organism evidence="11 12">
    <name type="scientific">Magallana gigas</name>
    <name type="common">Pacific oyster</name>
    <name type="synonym">Crassostrea gigas</name>
    <dbReference type="NCBI Taxonomy" id="29159"/>
    <lineage>
        <taxon>Eukaryota</taxon>
        <taxon>Metazoa</taxon>
        <taxon>Spiralia</taxon>
        <taxon>Lophotrochozoa</taxon>
        <taxon>Mollusca</taxon>
        <taxon>Bivalvia</taxon>
        <taxon>Autobranchia</taxon>
        <taxon>Pteriomorphia</taxon>
        <taxon>Ostreida</taxon>
        <taxon>Ostreoidea</taxon>
        <taxon>Ostreidae</taxon>
        <taxon>Magallana</taxon>
    </lineage>
</organism>
<name>A0A8W8LGM3_MAGGI</name>
<feature type="transmembrane region" description="Helical" evidence="9">
    <location>
        <begin position="353"/>
        <end position="373"/>
    </location>
</feature>
<feature type="transmembrane region" description="Helical" evidence="9">
    <location>
        <begin position="298"/>
        <end position="315"/>
    </location>
</feature>
<evidence type="ECO:0000313" key="11">
    <source>
        <dbReference type="EnsemblMetazoa" id="G28132.11:cds"/>
    </source>
</evidence>
<dbReference type="InterPro" id="IPR013761">
    <property type="entry name" value="SAM/pointed_sf"/>
</dbReference>
<evidence type="ECO:0000313" key="12">
    <source>
        <dbReference type="Proteomes" id="UP000005408"/>
    </source>
</evidence>
<evidence type="ECO:0000256" key="6">
    <source>
        <dbReference type="ARBA" id="ARBA00022989"/>
    </source>
</evidence>
<keyword evidence="8 9" id="KW-0472">Membrane</keyword>
<keyword evidence="4 9" id="KW-0812">Transmembrane</keyword>
<dbReference type="GO" id="GO:0033188">
    <property type="term" value="F:sphingomyelin synthase activity"/>
    <property type="evidence" value="ECO:0007669"/>
    <property type="project" value="TreeGrafter"/>
</dbReference>
<dbReference type="PANTHER" id="PTHR21290:SF25">
    <property type="entry name" value="SPHINGOMYELIN SYNTHASE-RELATED PROTEIN 1"/>
    <property type="match status" value="1"/>
</dbReference>
<feature type="transmembrane region" description="Helical" evidence="9">
    <location>
        <begin position="201"/>
        <end position="223"/>
    </location>
</feature>
<proteinExistence type="inferred from homology"/>
<reference evidence="11" key="1">
    <citation type="submission" date="2022-08" db="UniProtKB">
        <authorList>
            <consortium name="EnsemblMetazoa"/>
        </authorList>
    </citation>
    <scope>IDENTIFICATION</scope>
    <source>
        <strain evidence="11">05x7-T-G4-1.051#20</strain>
    </source>
</reference>
<evidence type="ECO:0000259" key="10">
    <source>
        <dbReference type="PROSITE" id="PS50105"/>
    </source>
</evidence>
<evidence type="ECO:0000256" key="1">
    <source>
        <dbReference type="ARBA" id="ARBA00004141"/>
    </source>
</evidence>
<dbReference type="CDD" id="cd01610">
    <property type="entry name" value="PAP2_like"/>
    <property type="match status" value="1"/>
</dbReference>
<evidence type="ECO:0000256" key="5">
    <source>
        <dbReference type="ARBA" id="ARBA00022919"/>
    </source>
</evidence>
<keyword evidence="7" id="KW-0443">Lipid metabolism</keyword>
<dbReference type="SUPFAM" id="SSF47769">
    <property type="entry name" value="SAM/Pointed domain"/>
    <property type="match status" value="1"/>
</dbReference>
<protein>
    <recommendedName>
        <fullName evidence="10">SAM domain-containing protein</fullName>
    </recommendedName>
</protein>
<keyword evidence="3" id="KW-0808">Transferase</keyword>
<evidence type="ECO:0000256" key="7">
    <source>
        <dbReference type="ARBA" id="ARBA00023098"/>
    </source>
</evidence>